<dbReference type="RefSeq" id="XP_016260968.1">
    <property type="nucleotide sequence ID" value="XM_016409214.1"/>
</dbReference>
<dbReference type="EMBL" id="KN847338">
    <property type="protein sequence ID" value="KIW40752.1"/>
    <property type="molecule type" value="Genomic_DNA"/>
</dbReference>
<organism evidence="1 2">
    <name type="scientific">Exophiala oligosperma</name>
    <dbReference type="NCBI Taxonomy" id="215243"/>
    <lineage>
        <taxon>Eukaryota</taxon>
        <taxon>Fungi</taxon>
        <taxon>Dikarya</taxon>
        <taxon>Ascomycota</taxon>
        <taxon>Pezizomycotina</taxon>
        <taxon>Eurotiomycetes</taxon>
        <taxon>Chaetothyriomycetidae</taxon>
        <taxon>Chaetothyriales</taxon>
        <taxon>Herpotrichiellaceae</taxon>
        <taxon>Exophiala</taxon>
    </lineage>
</organism>
<dbReference type="Proteomes" id="UP000053342">
    <property type="component" value="Unassembled WGS sequence"/>
</dbReference>
<gene>
    <name evidence="1" type="ORF">PV06_07929</name>
</gene>
<reference evidence="1 2" key="1">
    <citation type="submission" date="2015-01" db="EMBL/GenBank/DDBJ databases">
        <title>The Genome Sequence of Exophiala oligosperma CBS72588.</title>
        <authorList>
            <consortium name="The Broad Institute Genomics Platform"/>
            <person name="Cuomo C."/>
            <person name="de Hoog S."/>
            <person name="Gorbushina A."/>
            <person name="Stielow B."/>
            <person name="Teixiera M."/>
            <person name="Abouelleil A."/>
            <person name="Chapman S.B."/>
            <person name="Priest M."/>
            <person name="Young S.K."/>
            <person name="Wortman J."/>
            <person name="Nusbaum C."/>
            <person name="Birren B."/>
        </authorList>
    </citation>
    <scope>NUCLEOTIDE SEQUENCE [LARGE SCALE GENOMIC DNA]</scope>
    <source>
        <strain evidence="1 2">CBS 72588</strain>
    </source>
</reference>
<protein>
    <submittedName>
        <fullName evidence="1">Uncharacterized protein</fullName>
    </submittedName>
</protein>
<keyword evidence="2" id="KW-1185">Reference proteome</keyword>
<sequence>MVWIGSRPRWWSVYVCFSSLFARNHVTAKGTVRVHPLPTYGNKKSPSVYIRTYRNLKTTVLITTSVGASENQKGRSVVCHHTMVLVTAIPGRNIKNENIRDRNVRYCTRFRSNGMNKEPVCQEQSPSLRFRERKRKIKIHVYLPCESCGEFL</sequence>
<name>A0A0D2BTG5_9EURO</name>
<dbReference type="HOGENOM" id="CLU_1722386_0_0_1"/>
<dbReference type="AlphaFoldDB" id="A0A0D2BTG5"/>
<evidence type="ECO:0000313" key="1">
    <source>
        <dbReference type="EMBL" id="KIW40752.1"/>
    </source>
</evidence>
<proteinExistence type="predicted"/>
<accession>A0A0D2BTG5</accession>
<dbReference type="GeneID" id="27360003"/>
<dbReference type="VEuPathDB" id="FungiDB:PV06_07929"/>
<evidence type="ECO:0000313" key="2">
    <source>
        <dbReference type="Proteomes" id="UP000053342"/>
    </source>
</evidence>